<dbReference type="AlphaFoldDB" id="A0AAN8KZZ5"/>
<keyword evidence="2" id="KW-1185">Reference proteome</keyword>
<organism evidence="1 2">
    <name type="scientific">Coregonus suidteri</name>
    <dbReference type="NCBI Taxonomy" id="861788"/>
    <lineage>
        <taxon>Eukaryota</taxon>
        <taxon>Metazoa</taxon>
        <taxon>Chordata</taxon>
        <taxon>Craniata</taxon>
        <taxon>Vertebrata</taxon>
        <taxon>Euteleostomi</taxon>
        <taxon>Actinopterygii</taxon>
        <taxon>Neopterygii</taxon>
        <taxon>Teleostei</taxon>
        <taxon>Protacanthopterygii</taxon>
        <taxon>Salmoniformes</taxon>
        <taxon>Salmonidae</taxon>
        <taxon>Coregoninae</taxon>
        <taxon>Coregonus</taxon>
    </lineage>
</organism>
<gene>
    <name evidence="1" type="ORF">J4Q44_G00288750</name>
</gene>
<evidence type="ECO:0000313" key="1">
    <source>
        <dbReference type="EMBL" id="KAK6300777.1"/>
    </source>
</evidence>
<protein>
    <submittedName>
        <fullName evidence="1">Uncharacterized protein</fullName>
    </submittedName>
</protein>
<comment type="caution">
    <text evidence="1">The sequence shown here is derived from an EMBL/GenBank/DDBJ whole genome shotgun (WGS) entry which is preliminary data.</text>
</comment>
<dbReference type="Proteomes" id="UP001356427">
    <property type="component" value="Unassembled WGS sequence"/>
</dbReference>
<reference evidence="1 2" key="1">
    <citation type="submission" date="2021-04" db="EMBL/GenBank/DDBJ databases">
        <authorList>
            <person name="De Guttry C."/>
            <person name="Zahm M."/>
            <person name="Klopp C."/>
            <person name="Cabau C."/>
            <person name="Louis A."/>
            <person name="Berthelot C."/>
            <person name="Parey E."/>
            <person name="Roest Crollius H."/>
            <person name="Montfort J."/>
            <person name="Robinson-Rechavi M."/>
            <person name="Bucao C."/>
            <person name="Bouchez O."/>
            <person name="Gislard M."/>
            <person name="Lluch J."/>
            <person name="Milhes M."/>
            <person name="Lampietro C."/>
            <person name="Lopez Roques C."/>
            <person name="Donnadieu C."/>
            <person name="Braasch I."/>
            <person name="Desvignes T."/>
            <person name="Postlethwait J."/>
            <person name="Bobe J."/>
            <person name="Wedekind C."/>
            <person name="Guiguen Y."/>
        </authorList>
    </citation>
    <scope>NUCLEOTIDE SEQUENCE [LARGE SCALE GENOMIC DNA]</scope>
    <source>
        <strain evidence="1">Cs_M1</strain>
        <tissue evidence="1">Blood</tissue>
    </source>
</reference>
<accession>A0AAN8KZZ5</accession>
<sequence length="62" mass="7130">MWKEFCSFRVTEKTPESTNMLSFISLLSITGSRSLNKVSIENILERVIYLLFSKGLLSLINM</sequence>
<evidence type="ECO:0000313" key="2">
    <source>
        <dbReference type="Proteomes" id="UP001356427"/>
    </source>
</evidence>
<name>A0AAN8KZZ5_9TELE</name>
<proteinExistence type="predicted"/>
<dbReference type="EMBL" id="JAGTTL010000027">
    <property type="protein sequence ID" value="KAK6300777.1"/>
    <property type="molecule type" value="Genomic_DNA"/>
</dbReference>